<keyword evidence="5 7" id="KW-0472">Membrane</keyword>
<dbReference type="PANTHER" id="PTHR30625">
    <property type="entry name" value="PROTEIN TOLQ"/>
    <property type="match status" value="1"/>
</dbReference>
<gene>
    <name evidence="9" type="ORF">ENJ89_05845</name>
</gene>
<keyword evidence="6" id="KW-0813">Transport</keyword>
<evidence type="ECO:0000256" key="4">
    <source>
        <dbReference type="ARBA" id="ARBA00022989"/>
    </source>
</evidence>
<evidence type="ECO:0000256" key="3">
    <source>
        <dbReference type="ARBA" id="ARBA00022692"/>
    </source>
</evidence>
<accession>A0A7V5PP65</accession>
<reference evidence="9" key="1">
    <citation type="journal article" date="2020" name="mSystems">
        <title>Genome- and Community-Level Interaction Insights into Carbon Utilization and Element Cycling Functions of Hydrothermarchaeota in Hydrothermal Sediment.</title>
        <authorList>
            <person name="Zhou Z."/>
            <person name="Liu Y."/>
            <person name="Xu W."/>
            <person name="Pan J."/>
            <person name="Luo Z.H."/>
            <person name="Li M."/>
        </authorList>
    </citation>
    <scope>NUCLEOTIDE SEQUENCE [LARGE SCALE GENOMIC DNA]</scope>
    <source>
        <strain evidence="9">HyVt-527</strain>
    </source>
</reference>
<protein>
    <submittedName>
        <fullName evidence="9">MotA/TolQ/ExbB proton channel family protein</fullName>
    </submittedName>
</protein>
<feature type="domain" description="MotA/TolQ/ExbB proton channel" evidence="8">
    <location>
        <begin position="84"/>
        <end position="205"/>
    </location>
</feature>
<sequence length="219" mass="24143">MFLAKFGEAFKWSSDGSTYMYLIALFAAVAVAIAIERIYYIVIRSNVNADKFMAEIRKLVAAGNMERAIQLCEQGKQKALPFVVLRGLKRANEKRESLDFRAIQNAVDEGTLEVIPKLKERTNYLTMLANVSTLTGLMGTIYGLIISFSAVGSESVSEADKSRMLASGIAAAMNTTIFGLMVAIPTLIAYTYLANRTSKIIDELDEHLVKLINLITGDR</sequence>
<dbReference type="PANTHER" id="PTHR30625:SF11">
    <property type="entry name" value="MOTA_TOLQ_EXBB PROTON CHANNEL DOMAIN-CONTAINING PROTEIN"/>
    <property type="match status" value="1"/>
</dbReference>
<dbReference type="GO" id="GO:0017038">
    <property type="term" value="P:protein import"/>
    <property type="evidence" value="ECO:0007669"/>
    <property type="project" value="TreeGrafter"/>
</dbReference>
<keyword evidence="2" id="KW-1003">Cell membrane</keyword>
<comment type="caution">
    <text evidence="9">The sequence shown here is derived from an EMBL/GenBank/DDBJ whole genome shotgun (WGS) entry which is preliminary data.</text>
</comment>
<dbReference type="AlphaFoldDB" id="A0A7V5PP65"/>
<keyword evidence="6" id="KW-0653">Protein transport</keyword>
<dbReference type="Proteomes" id="UP000886124">
    <property type="component" value="Unassembled WGS sequence"/>
</dbReference>
<dbReference type="InterPro" id="IPR002898">
    <property type="entry name" value="MotA_ExbB_proton_chnl"/>
</dbReference>
<name>A0A7V5PP65_CALAY</name>
<evidence type="ECO:0000256" key="1">
    <source>
        <dbReference type="ARBA" id="ARBA00004651"/>
    </source>
</evidence>
<dbReference type="InterPro" id="IPR050790">
    <property type="entry name" value="ExbB/TolQ_transport"/>
</dbReference>
<comment type="subcellular location">
    <subcellularLocation>
        <location evidence="1">Cell membrane</location>
        <topology evidence="1">Multi-pass membrane protein</topology>
    </subcellularLocation>
    <subcellularLocation>
        <location evidence="6">Membrane</location>
        <topology evidence="6">Multi-pass membrane protein</topology>
    </subcellularLocation>
</comment>
<evidence type="ECO:0000259" key="8">
    <source>
        <dbReference type="Pfam" id="PF01618"/>
    </source>
</evidence>
<feature type="transmembrane region" description="Helical" evidence="7">
    <location>
        <begin position="127"/>
        <end position="151"/>
    </location>
</feature>
<organism evidence="9">
    <name type="scientific">Caldithrix abyssi</name>
    <dbReference type="NCBI Taxonomy" id="187145"/>
    <lineage>
        <taxon>Bacteria</taxon>
        <taxon>Pseudomonadati</taxon>
        <taxon>Calditrichota</taxon>
        <taxon>Calditrichia</taxon>
        <taxon>Calditrichales</taxon>
        <taxon>Calditrichaceae</taxon>
        <taxon>Caldithrix</taxon>
    </lineage>
</organism>
<evidence type="ECO:0000256" key="5">
    <source>
        <dbReference type="ARBA" id="ARBA00023136"/>
    </source>
</evidence>
<feature type="transmembrane region" description="Helical" evidence="7">
    <location>
        <begin position="171"/>
        <end position="193"/>
    </location>
</feature>
<dbReference type="Pfam" id="PF01618">
    <property type="entry name" value="MotA_ExbB"/>
    <property type="match status" value="1"/>
</dbReference>
<proteinExistence type="inferred from homology"/>
<feature type="transmembrane region" description="Helical" evidence="7">
    <location>
        <begin position="20"/>
        <end position="43"/>
    </location>
</feature>
<evidence type="ECO:0000256" key="6">
    <source>
        <dbReference type="RuleBase" id="RU004057"/>
    </source>
</evidence>
<evidence type="ECO:0000313" key="9">
    <source>
        <dbReference type="EMBL" id="HHJ52698.1"/>
    </source>
</evidence>
<dbReference type="EMBL" id="DROD01000403">
    <property type="protein sequence ID" value="HHJ52698.1"/>
    <property type="molecule type" value="Genomic_DNA"/>
</dbReference>
<comment type="similarity">
    <text evidence="6">Belongs to the exbB/tolQ family.</text>
</comment>
<keyword evidence="4 7" id="KW-1133">Transmembrane helix</keyword>
<evidence type="ECO:0000256" key="7">
    <source>
        <dbReference type="SAM" id="Phobius"/>
    </source>
</evidence>
<dbReference type="GO" id="GO:0005886">
    <property type="term" value="C:plasma membrane"/>
    <property type="evidence" value="ECO:0007669"/>
    <property type="project" value="UniProtKB-SubCell"/>
</dbReference>
<keyword evidence="3 7" id="KW-0812">Transmembrane</keyword>
<evidence type="ECO:0000256" key="2">
    <source>
        <dbReference type="ARBA" id="ARBA00022475"/>
    </source>
</evidence>